<keyword evidence="2" id="KW-1185">Reference proteome</keyword>
<dbReference type="Proteomes" id="UP000199423">
    <property type="component" value="Unassembled WGS sequence"/>
</dbReference>
<accession>A0A1I7NR94</accession>
<reference evidence="2" key="1">
    <citation type="submission" date="2016-10" db="EMBL/GenBank/DDBJ databases">
        <authorList>
            <person name="Varghese N."/>
            <person name="Submissions S."/>
        </authorList>
    </citation>
    <scope>NUCLEOTIDE SEQUENCE [LARGE SCALE GENOMIC DNA]</scope>
    <source>
        <strain evidence="2">DSM 1565</strain>
    </source>
</reference>
<dbReference type="EMBL" id="FPCH01000003">
    <property type="protein sequence ID" value="SFV37098.1"/>
    <property type="molecule type" value="Genomic_DNA"/>
</dbReference>
<proteinExistence type="predicted"/>
<evidence type="ECO:0000313" key="1">
    <source>
        <dbReference type="EMBL" id="SFV37098.1"/>
    </source>
</evidence>
<protein>
    <submittedName>
        <fullName evidence="1">Uncharacterized protein</fullName>
    </submittedName>
</protein>
<evidence type="ECO:0000313" key="2">
    <source>
        <dbReference type="Proteomes" id="UP000199423"/>
    </source>
</evidence>
<organism evidence="1 2">
    <name type="scientific">Hyphomicrobium facile</name>
    <dbReference type="NCBI Taxonomy" id="51670"/>
    <lineage>
        <taxon>Bacteria</taxon>
        <taxon>Pseudomonadati</taxon>
        <taxon>Pseudomonadota</taxon>
        <taxon>Alphaproteobacteria</taxon>
        <taxon>Hyphomicrobiales</taxon>
        <taxon>Hyphomicrobiaceae</taxon>
        <taxon>Hyphomicrobium</taxon>
    </lineage>
</organism>
<name>A0A1I7NR94_9HYPH</name>
<gene>
    <name evidence="1" type="ORF">SAMN04488557_2991</name>
</gene>
<dbReference type="AlphaFoldDB" id="A0A1I7NR94"/>
<sequence>MKETGLPGSVLVELYIRLRDQMESGESNLDANHKDRVCIAMAIFAAEDRLGANITEVEAHVREVLGLVGPVQIAA</sequence>